<evidence type="ECO:0000313" key="1">
    <source>
        <dbReference type="EMBL" id="CDW38567.1"/>
    </source>
</evidence>
<feature type="non-terminal residue" evidence="1">
    <location>
        <position position="1"/>
    </location>
</feature>
<sequence>ASATFVVDDLSTAIRESNSVFTVGGVSVSVFVGGEVDSRVVISDGISVLVDGWFVSI</sequence>
<organism evidence="1">
    <name type="scientific">Lepeophtheirus salmonis</name>
    <name type="common">Salmon louse</name>
    <name type="synonym">Caligus salmonis</name>
    <dbReference type="NCBI Taxonomy" id="72036"/>
    <lineage>
        <taxon>Eukaryota</taxon>
        <taxon>Metazoa</taxon>
        <taxon>Ecdysozoa</taxon>
        <taxon>Arthropoda</taxon>
        <taxon>Crustacea</taxon>
        <taxon>Multicrustacea</taxon>
        <taxon>Hexanauplia</taxon>
        <taxon>Copepoda</taxon>
        <taxon>Siphonostomatoida</taxon>
        <taxon>Caligidae</taxon>
        <taxon>Lepeophtheirus</taxon>
    </lineage>
</organism>
<protein>
    <submittedName>
        <fullName evidence="1">Uncharacterized protein</fullName>
    </submittedName>
</protein>
<dbReference type="AlphaFoldDB" id="A0A0K2UKX2"/>
<reference evidence="1" key="1">
    <citation type="submission" date="2014-05" db="EMBL/GenBank/DDBJ databases">
        <authorList>
            <person name="Chronopoulou M."/>
        </authorList>
    </citation>
    <scope>NUCLEOTIDE SEQUENCE</scope>
    <source>
        <tissue evidence="1">Whole organism</tissue>
    </source>
</reference>
<proteinExistence type="predicted"/>
<accession>A0A0K2UKX2</accession>
<dbReference type="EMBL" id="HACA01021206">
    <property type="protein sequence ID" value="CDW38567.1"/>
    <property type="molecule type" value="Transcribed_RNA"/>
</dbReference>
<name>A0A0K2UKX2_LEPSM</name>